<proteinExistence type="predicted"/>
<dbReference type="OrthoDB" id="1421255at2"/>
<dbReference type="STRING" id="694427.Palpr_0343"/>
<dbReference type="AlphaFoldDB" id="E4T1B0"/>
<evidence type="ECO:0000256" key="1">
    <source>
        <dbReference type="SAM" id="Phobius"/>
    </source>
</evidence>
<feature type="transmembrane region" description="Helical" evidence="1">
    <location>
        <begin position="258"/>
        <end position="283"/>
    </location>
</feature>
<dbReference type="RefSeq" id="WP_013443873.1">
    <property type="nucleotide sequence ID" value="NC_014734.1"/>
</dbReference>
<reference key="1">
    <citation type="submission" date="2010-11" db="EMBL/GenBank/DDBJ databases">
        <title>The complete genome of Paludibacter propionicigenes DSM 17365.</title>
        <authorList>
            <consortium name="US DOE Joint Genome Institute (JGI-PGF)"/>
            <person name="Lucas S."/>
            <person name="Copeland A."/>
            <person name="Lapidus A."/>
            <person name="Bruce D."/>
            <person name="Goodwin L."/>
            <person name="Pitluck S."/>
            <person name="Kyrpides N."/>
            <person name="Mavromatis K."/>
            <person name="Ivanova N."/>
            <person name="Munk A.C."/>
            <person name="Brettin T."/>
            <person name="Detter J.C."/>
            <person name="Han C."/>
            <person name="Tapia R."/>
            <person name="Land M."/>
            <person name="Hauser L."/>
            <person name="Markowitz V."/>
            <person name="Cheng J.-F."/>
            <person name="Hugenholtz P."/>
            <person name="Woyke T."/>
            <person name="Wu D."/>
            <person name="Gronow S."/>
            <person name="Wellnitz S."/>
            <person name="Brambilla E."/>
            <person name="Klenk H.-P."/>
            <person name="Eisen J.A."/>
        </authorList>
    </citation>
    <scope>NUCLEOTIDE SEQUENCE</scope>
    <source>
        <strain>WB4</strain>
    </source>
</reference>
<sequence>MNGWTRFKCFIVGWNPDILKNCSEASYKALKKYASSILILLFIWGATGYTFAQRYLSVHTWWGCALTALIFMIIVIQIERQVILTVGKNKWIVRFRTLLAILMALIGSTILDQIIFKNDVEKVLVDIRADKINEISGKRQKTMQLEINKLNMIIDSLDVINSKLNDEVAKRPTIAVTNVTTEKNPVVNQDGTKTTNTKTIVSTQHVANTRIEQIKSNTATIDKCRSRLDELYNQKINVEVTVRKELEANAGFLEELKAMIVLISSEALAGVFYFLLFTFILALELLVVVSKTKDVTCDYDLVVEHQLNVKRDVMNDLVKKQ</sequence>
<dbReference type="Proteomes" id="UP000008718">
    <property type="component" value="Chromosome"/>
</dbReference>
<evidence type="ECO:0000313" key="2">
    <source>
        <dbReference type="EMBL" id="ADQ78504.1"/>
    </source>
</evidence>
<organism evidence="2 3">
    <name type="scientific">Paludibacter propionicigenes (strain DSM 17365 / JCM 13257 / WB4)</name>
    <dbReference type="NCBI Taxonomy" id="694427"/>
    <lineage>
        <taxon>Bacteria</taxon>
        <taxon>Pseudomonadati</taxon>
        <taxon>Bacteroidota</taxon>
        <taxon>Bacteroidia</taxon>
        <taxon>Bacteroidales</taxon>
        <taxon>Paludibacteraceae</taxon>
        <taxon>Paludibacter</taxon>
    </lineage>
</organism>
<feature type="transmembrane region" description="Helical" evidence="1">
    <location>
        <begin position="58"/>
        <end position="76"/>
    </location>
</feature>
<keyword evidence="1" id="KW-0472">Membrane</keyword>
<keyword evidence="3" id="KW-1185">Reference proteome</keyword>
<evidence type="ECO:0008006" key="4">
    <source>
        <dbReference type="Google" id="ProtNLM"/>
    </source>
</evidence>
<dbReference type="EMBL" id="CP002345">
    <property type="protein sequence ID" value="ADQ78504.1"/>
    <property type="molecule type" value="Genomic_DNA"/>
</dbReference>
<dbReference type="KEGG" id="ppn:Palpr_0343"/>
<dbReference type="HOGENOM" id="CLU_849041_0_0_10"/>
<dbReference type="InterPro" id="IPR025519">
    <property type="entry name" value="DUF4407"/>
</dbReference>
<gene>
    <name evidence="2" type="ordered locus">Palpr_0343</name>
</gene>
<reference evidence="2 3" key="2">
    <citation type="journal article" date="2011" name="Stand. Genomic Sci.">
        <title>Complete genome sequence of Paludibacter propionicigenes type strain (WB4).</title>
        <authorList>
            <person name="Gronow S."/>
            <person name="Munk C."/>
            <person name="Lapidus A."/>
            <person name="Nolan M."/>
            <person name="Lucas S."/>
            <person name="Hammon N."/>
            <person name="Deshpande S."/>
            <person name="Cheng J.F."/>
            <person name="Tapia R."/>
            <person name="Han C."/>
            <person name="Goodwin L."/>
            <person name="Pitluck S."/>
            <person name="Liolios K."/>
            <person name="Ivanova N."/>
            <person name="Mavromatis K."/>
            <person name="Mikhailova N."/>
            <person name="Pati A."/>
            <person name="Chen A."/>
            <person name="Palaniappan K."/>
            <person name="Land M."/>
            <person name="Hauser L."/>
            <person name="Chang Y.J."/>
            <person name="Jeffries C.D."/>
            <person name="Brambilla E."/>
            <person name="Rohde M."/>
            <person name="Goker M."/>
            <person name="Detter J.C."/>
            <person name="Woyke T."/>
            <person name="Bristow J."/>
            <person name="Eisen J.A."/>
            <person name="Markowitz V."/>
            <person name="Hugenholtz P."/>
            <person name="Kyrpides N.C."/>
            <person name="Klenk H.P."/>
        </authorList>
    </citation>
    <scope>NUCLEOTIDE SEQUENCE [LARGE SCALE GENOMIC DNA]</scope>
    <source>
        <strain evidence="3">DSM 17365 / JCM 13257 / WB4</strain>
    </source>
</reference>
<evidence type="ECO:0000313" key="3">
    <source>
        <dbReference type="Proteomes" id="UP000008718"/>
    </source>
</evidence>
<feature type="transmembrane region" description="Helical" evidence="1">
    <location>
        <begin position="97"/>
        <end position="116"/>
    </location>
</feature>
<keyword evidence="1" id="KW-0812">Transmembrane</keyword>
<dbReference type="Pfam" id="PF14362">
    <property type="entry name" value="DUF4407"/>
    <property type="match status" value="1"/>
</dbReference>
<name>E4T1B0_PALPW</name>
<accession>E4T1B0</accession>
<feature type="transmembrane region" description="Helical" evidence="1">
    <location>
        <begin position="33"/>
        <end position="52"/>
    </location>
</feature>
<keyword evidence="1" id="KW-1133">Transmembrane helix</keyword>
<dbReference type="eggNOG" id="COG1256">
    <property type="taxonomic scope" value="Bacteria"/>
</dbReference>
<protein>
    <recommendedName>
        <fullName evidence="4">DUF4407 domain-containing protein</fullName>
    </recommendedName>
</protein>